<feature type="region of interest" description="Disordered" evidence="2">
    <location>
        <begin position="1"/>
        <end position="24"/>
    </location>
</feature>
<dbReference type="AlphaFoldDB" id="A0A8H7NGR2"/>
<evidence type="ECO:0000256" key="1">
    <source>
        <dbReference type="ARBA" id="ARBA00010139"/>
    </source>
</evidence>
<comment type="similarity">
    <text evidence="1">Belongs to the FAD-binding monooxygenase family.</text>
</comment>
<comment type="caution">
    <text evidence="3">The sequence shown here is derived from an EMBL/GenBank/DDBJ whole genome shotgun (WGS) entry which is preliminary data.</text>
</comment>
<evidence type="ECO:0000313" key="3">
    <source>
        <dbReference type="EMBL" id="KAF9755618.1"/>
    </source>
</evidence>
<evidence type="ECO:0000313" key="4">
    <source>
        <dbReference type="Proteomes" id="UP000616885"/>
    </source>
</evidence>
<gene>
    <name evidence="3" type="ORF">IM811_011059</name>
</gene>
<accession>A0A8H7NGR2</accession>
<dbReference type="InterPro" id="IPR051209">
    <property type="entry name" value="FAD-bind_Monooxygenase_sf"/>
</dbReference>
<evidence type="ECO:0008006" key="5">
    <source>
        <dbReference type="Google" id="ProtNLM"/>
    </source>
</evidence>
<protein>
    <recommendedName>
        <fullName evidence="5">FAD/NAD(P)-binding domain-containing protein</fullName>
    </recommendedName>
</protein>
<dbReference type="EMBL" id="JADCTT010000003">
    <property type="protein sequence ID" value="KAF9755618.1"/>
    <property type="molecule type" value="Genomic_DNA"/>
</dbReference>
<reference evidence="3" key="1">
    <citation type="submission" date="2020-10" db="EMBL/GenBank/DDBJ databases">
        <title>High-Quality Genome Resource of Clonostachys rosea strain S41 by Oxford Nanopore Long-Read Sequencing.</title>
        <authorList>
            <person name="Wang H."/>
        </authorList>
    </citation>
    <scope>NUCLEOTIDE SEQUENCE</scope>
    <source>
        <strain evidence="3">S41</strain>
    </source>
</reference>
<name>A0A8H7NGR2_BIOOC</name>
<dbReference type="InterPro" id="IPR036188">
    <property type="entry name" value="FAD/NAD-bd_sf"/>
</dbReference>
<dbReference type="Proteomes" id="UP000616885">
    <property type="component" value="Unassembled WGS sequence"/>
</dbReference>
<dbReference type="Pfam" id="PF13450">
    <property type="entry name" value="NAD_binding_8"/>
    <property type="match status" value="1"/>
</dbReference>
<dbReference type="SUPFAM" id="SSF51905">
    <property type="entry name" value="FAD/NAD(P)-binding domain"/>
    <property type="match status" value="2"/>
</dbReference>
<evidence type="ECO:0000256" key="2">
    <source>
        <dbReference type="SAM" id="MobiDB-lite"/>
    </source>
</evidence>
<proteinExistence type="inferred from homology"/>
<dbReference type="PANTHER" id="PTHR42877">
    <property type="entry name" value="L-ORNITHINE N(5)-MONOOXYGENASE-RELATED"/>
    <property type="match status" value="1"/>
</dbReference>
<dbReference type="Gene3D" id="3.50.50.60">
    <property type="entry name" value="FAD/NAD(P)-binding domain"/>
    <property type="match status" value="3"/>
</dbReference>
<sequence>MVADSSRIPFNLESPKETSRSAARYHPEHKPWNQYRDVKVIVVGLGISGISTAVLLSHKVPNARITAYEKFSKVGGTWAANVYPGVRCDVPSHVYQLSFEPNPNWSEYYPKGAEIQQYYERVLEKHGLTENVKTEHQVVRATWLKDASKWAVEVRELQSGNVFVDTADFLVNAQGRISDPNSPDIPGLRDIYQGPVIHTARWPSQIDIVGKKVAIIGNGASGQQLLPNIAPVVEKIYHYVRNKTWVTPTFVRDLHQATKDAPGGPVYSEEQKARFREDPSVLLEHRRELESKFHHPPGGDRLGSEKNNALRERIIEVMRERLDGDEEWLQRVLPDYAPGCKRLTPAPGYLETVKSDKVEYITEGIKSFTPTGILAADGTGRQVDIVILATGFEPSFNSRFPVIGTDGTDLRDKWSIDGPIGYPETYLGIMAPGYPNYFFVLQAQGNARGGSVPLQTELSATYIARAIRKVQSQSYSSLDPKEDAAQEFNDICAAAFENSVLTDKCNSWFKQGQGATRVVISWPGTFHHRAQALREPRWEDFNFARRHGAEKNRFEYFGDGSTAFENSGNPEDLIRYVVDSSKVDIATLHETWTK</sequence>
<organism evidence="3 4">
    <name type="scientific">Bionectria ochroleuca</name>
    <name type="common">Gliocladium roseum</name>
    <dbReference type="NCBI Taxonomy" id="29856"/>
    <lineage>
        <taxon>Eukaryota</taxon>
        <taxon>Fungi</taxon>
        <taxon>Dikarya</taxon>
        <taxon>Ascomycota</taxon>
        <taxon>Pezizomycotina</taxon>
        <taxon>Sordariomycetes</taxon>
        <taxon>Hypocreomycetidae</taxon>
        <taxon>Hypocreales</taxon>
        <taxon>Bionectriaceae</taxon>
        <taxon>Clonostachys</taxon>
    </lineage>
</organism>
<dbReference type="PANTHER" id="PTHR42877:SF6">
    <property type="entry name" value="MONOOXYGENASE, PUTATIVE (AFU_ORTHOLOGUE AFUA_3G15050)-RELATED"/>
    <property type="match status" value="1"/>
</dbReference>
<feature type="compositionally biased region" description="Basic and acidic residues" evidence="2">
    <location>
        <begin position="14"/>
        <end position="24"/>
    </location>
</feature>